<dbReference type="PANTHER" id="PTHR34529:SF1">
    <property type="entry name" value="AP-1 COMPLEX-ASSOCIATED REGULATORY PROTEIN"/>
    <property type="match status" value="1"/>
</dbReference>
<organism evidence="3 4">
    <name type="scientific">Batillaria attramentaria</name>
    <dbReference type="NCBI Taxonomy" id="370345"/>
    <lineage>
        <taxon>Eukaryota</taxon>
        <taxon>Metazoa</taxon>
        <taxon>Spiralia</taxon>
        <taxon>Lophotrochozoa</taxon>
        <taxon>Mollusca</taxon>
        <taxon>Gastropoda</taxon>
        <taxon>Caenogastropoda</taxon>
        <taxon>Sorbeoconcha</taxon>
        <taxon>Cerithioidea</taxon>
        <taxon>Batillariidae</taxon>
        <taxon>Batillaria</taxon>
    </lineage>
</organism>
<dbReference type="InterPro" id="IPR031483">
    <property type="entry name" value="AP1AR"/>
</dbReference>
<gene>
    <name evidence="3" type="ORF">BaRGS_00010256</name>
</gene>
<accession>A0ABD0LGF6</accession>
<sequence length="200" mass="22220">MLGQKNGELSDKMLRHSRQALAQQEEELKREEEAYFEAKREASRVAKLQRAKEKAAKKNATINGSRSWLGDDEEWEVAGGEDDFEIFLANVKARSLAARAQVNAGDGQGSSSSSTVHTKDRSLTEGSSLDLEWDHEAGVEPELRPLSHTEEDLADWASLHKTNAPSSLHSSDLEWDDSFVSADELERRQLLGISAEDGNR</sequence>
<keyword evidence="1" id="KW-0175">Coiled coil</keyword>
<dbReference type="AlphaFoldDB" id="A0ABD0LGF6"/>
<dbReference type="PANTHER" id="PTHR34529">
    <property type="entry name" value="AP-1 COMPLEX-ASSOCIATED REGULATORY PROTEIN"/>
    <property type="match status" value="1"/>
</dbReference>
<dbReference type="Proteomes" id="UP001519460">
    <property type="component" value="Unassembled WGS sequence"/>
</dbReference>
<dbReference type="EMBL" id="JACVVK020000050">
    <property type="protein sequence ID" value="KAK7498596.1"/>
    <property type="molecule type" value="Genomic_DNA"/>
</dbReference>
<name>A0ABD0LGF6_9CAEN</name>
<keyword evidence="4" id="KW-1185">Reference proteome</keyword>
<dbReference type="Pfam" id="PF15745">
    <property type="entry name" value="AP1AR"/>
    <property type="match status" value="1"/>
</dbReference>
<feature type="coiled-coil region" evidence="1">
    <location>
        <begin position="14"/>
        <end position="58"/>
    </location>
</feature>
<protein>
    <submittedName>
        <fullName evidence="3">Uncharacterized protein</fullName>
    </submittedName>
</protein>
<feature type="region of interest" description="Disordered" evidence="2">
    <location>
        <begin position="100"/>
        <end position="148"/>
    </location>
</feature>
<evidence type="ECO:0000256" key="1">
    <source>
        <dbReference type="SAM" id="Coils"/>
    </source>
</evidence>
<evidence type="ECO:0000256" key="2">
    <source>
        <dbReference type="SAM" id="MobiDB-lite"/>
    </source>
</evidence>
<reference evidence="3 4" key="1">
    <citation type="journal article" date="2023" name="Sci. Data">
        <title>Genome assembly of the Korean intertidal mud-creeper Batillaria attramentaria.</title>
        <authorList>
            <person name="Patra A.K."/>
            <person name="Ho P.T."/>
            <person name="Jun S."/>
            <person name="Lee S.J."/>
            <person name="Kim Y."/>
            <person name="Won Y.J."/>
        </authorList>
    </citation>
    <scope>NUCLEOTIDE SEQUENCE [LARGE SCALE GENOMIC DNA]</scope>
    <source>
        <strain evidence="3">Wonlab-2016</strain>
    </source>
</reference>
<feature type="compositionally biased region" description="Basic and acidic residues" evidence="2">
    <location>
        <begin position="132"/>
        <end position="148"/>
    </location>
</feature>
<evidence type="ECO:0000313" key="3">
    <source>
        <dbReference type="EMBL" id="KAK7498596.1"/>
    </source>
</evidence>
<evidence type="ECO:0000313" key="4">
    <source>
        <dbReference type="Proteomes" id="UP001519460"/>
    </source>
</evidence>
<proteinExistence type="predicted"/>
<comment type="caution">
    <text evidence="3">The sequence shown here is derived from an EMBL/GenBank/DDBJ whole genome shotgun (WGS) entry which is preliminary data.</text>
</comment>